<organism evidence="2 3">
    <name type="scientific">Gossypium australe</name>
    <dbReference type="NCBI Taxonomy" id="47621"/>
    <lineage>
        <taxon>Eukaryota</taxon>
        <taxon>Viridiplantae</taxon>
        <taxon>Streptophyta</taxon>
        <taxon>Embryophyta</taxon>
        <taxon>Tracheophyta</taxon>
        <taxon>Spermatophyta</taxon>
        <taxon>Magnoliopsida</taxon>
        <taxon>eudicotyledons</taxon>
        <taxon>Gunneridae</taxon>
        <taxon>Pentapetalae</taxon>
        <taxon>rosids</taxon>
        <taxon>malvids</taxon>
        <taxon>Malvales</taxon>
        <taxon>Malvaceae</taxon>
        <taxon>Malvoideae</taxon>
        <taxon>Gossypium</taxon>
    </lineage>
</organism>
<keyword evidence="3" id="KW-1185">Reference proteome</keyword>
<dbReference type="InterPro" id="IPR002156">
    <property type="entry name" value="RNaseH_domain"/>
</dbReference>
<sequence length="622" mass="71409">MNCVRTVRYIVKCNNLLSEVIIPEKGLRQRDPLSSYLFLFCMEALSSMLLHAQNNNILRGIRASINGPRINHLFFTDDALIFVKNKSCDVVALLNIFKNFTNVSRQEINFSKSMVLFSQNTSNAQRQRIGDLLRMEVVEKLDNYLGIPLPIGKKKSLAFQDINNHLYCRINSWTKRMLSFGGKEIFIKAILQSLPSYAMSVFLAPKGVIEEIQTMINRVWWSGKDWVWRLINNKDTLCYEVLSSKYFPDGNIFNFKKFDRTSFTWRSIAAAASVLKSGFGWQVGCGDRINIHSDNWGLEGLNGEAVKPHMINSNENSVRDLWDRDSRRWNTCRVWELYGQDIRDKICNLPIGDENHRDRIVWFHNSLGNYTSKSAYSWLLLKQIGFIPRRFFCGAVWKLDTLPKIRVFTWRMGNEILPTNVKLASIHHGFSYNYPRCGVDYDHALKDCPSLRATLMLEELDGSVMSKEYDRCIDWLEDMMKKKMGKPPKDCIKINFDASIENNITGYGVIIRDEDGFVLCGGGGFKDGQLSIEEAEWHAFDESIKIACRLNIKGDVLFESDCAGLVNKINGQNRDLTIIGERIKDSLKAFVNFRSATCVRTSRHCNIVADFICKKMCADACY</sequence>
<dbReference type="AlphaFoldDB" id="A0A5B6UT59"/>
<dbReference type="InterPro" id="IPR044730">
    <property type="entry name" value="RNase_H-like_dom_plant"/>
</dbReference>
<dbReference type="SUPFAM" id="SSF53098">
    <property type="entry name" value="Ribonuclease H-like"/>
    <property type="match status" value="1"/>
</dbReference>
<gene>
    <name evidence="2" type="ORF">EPI10_027601</name>
</gene>
<feature type="domain" description="Reverse transcriptase" evidence="1">
    <location>
        <begin position="1"/>
        <end position="149"/>
    </location>
</feature>
<keyword evidence="2" id="KW-0695">RNA-directed DNA polymerase</keyword>
<dbReference type="Proteomes" id="UP000325315">
    <property type="component" value="Unassembled WGS sequence"/>
</dbReference>
<evidence type="ECO:0000313" key="2">
    <source>
        <dbReference type="EMBL" id="KAA3460989.1"/>
    </source>
</evidence>
<dbReference type="GO" id="GO:0003676">
    <property type="term" value="F:nucleic acid binding"/>
    <property type="evidence" value="ECO:0007669"/>
    <property type="project" value="InterPro"/>
</dbReference>
<dbReference type="PANTHER" id="PTHR33116:SF86">
    <property type="entry name" value="REVERSE TRANSCRIPTASE DOMAIN-CONTAINING PROTEIN"/>
    <property type="match status" value="1"/>
</dbReference>
<dbReference type="InterPro" id="IPR026960">
    <property type="entry name" value="RVT-Znf"/>
</dbReference>
<protein>
    <submittedName>
        <fullName evidence="2">Reverse transcriptase</fullName>
    </submittedName>
</protein>
<dbReference type="Pfam" id="PF00078">
    <property type="entry name" value="RVT_1"/>
    <property type="match status" value="1"/>
</dbReference>
<dbReference type="Gene3D" id="3.30.420.10">
    <property type="entry name" value="Ribonuclease H-like superfamily/Ribonuclease H"/>
    <property type="match status" value="1"/>
</dbReference>
<dbReference type="OrthoDB" id="997411at2759"/>
<dbReference type="GO" id="GO:0003964">
    <property type="term" value="F:RNA-directed DNA polymerase activity"/>
    <property type="evidence" value="ECO:0007669"/>
    <property type="project" value="UniProtKB-KW"/>
</dbReference>
<dbReference type="CDD" id="cd06222">
    <property type="entry name" value="RNase_H_like"/>
    <property type="match status" value="1"/>
</dbReference>
<dbReference type="InterPro" id="IPR036397">
    <property type="entry name" value="RNaseH_sf"/>
</dbReference>
<dbReference type="Pfam" id="PF13966">
    <property type="entry name" value="zf-RVT"/>
    <property type="match status" value="1"/>
</dbReference>
<comment type="caution">
    <text evidence="2">The sequence shown here is derived from an EMBL/GenBank/DDBJ whole genome shotgun (WGS) entry which is preliminary data.</text>
</comment>
<dbReference type="Pfam" id="PF13456">
    <property type="entry name" value="RVT_3"/>
    <property type="match status" value="1"/>
</dbReference>
<dbReference type="InterPro" id="IPR012337">
    <property type="entry name" value="RNaseH-like_sf"/>
</dbReference>
<dbReference type="GO" id="GO:0004523">
    <property type="term" value="F:RNA-DNA hybrid ribonuclease activity"/>
    <property type="evidence" value="ECO:0007669"/>
    <property type="project" value="InterPro"/>
</dbReference>
<name>A0A5B6UT59_9ROSI</name>
<evidence type="ECO:0000259" key="1">
    <source>
        <dbReference type="PROSITE" id="PS50878"/>
    </source>
</evidence>
<dbReference type="PROSITE" id="PS50878">
    <property type="entry name" value="RT_POL"/>
    <property type="match status" value="1"/>
</dbReference>
<keyword evidence="2" id="KW-0548">Nucleotidyltransferase</keyword>
<dbReference type="EMBL" id="SMMG02000009">
    <property type="protein sequence ID" value="KAA3460989.1"/>
    <property type="molecule type" value="Genomic_DNA"/>
</dbReference>
<evidence type="ECO:0000313" key="3">
    <source>
        <dbReference type="Proteomes" id="UP000325315"/>
    </source>
</evidence>
<dbReference type="InterPro" id="IPR000477">
    <property type="entry name" value="RT_dom"/>
</dbReference>
<accession>A0A5B6UT59</accession>
<dbReference type="PANTHER" id="PTHR33116">
    <property type="entry name" value="REVERSE TRANSCRIPTASE ZINC-BINDING DOMAIN-CONTAINING PROTEIN-RELATED-RELATED"/>
    <property type="match status" value="1"/>
</dbReference>
<reference evidence="2" key="1">
    <citation type="submission" date="2019-08" db="EMBL/GenBank/DDBJ databases">
        <authorList>
            <person name="Liu F."/>
        </authorList>
    </citation>
    <scope>NUCLEOTIDE SEQUENCE [LARGE SCALE GENOMIC DNA]</scope>
    <source>
        <strain evidence="2">PA1801</strain>
        <tissue evidence="2">Leaf</tissue>
    </source>
</reference>
<proteinExistence type="predicted"/>
<keyword evidence="2" id="KW-0808">Transferase</keyword>